<evidence type="ECO:0000259" key="6">
    <source>
        <dbReference type="PROSITE" id="PS51109"/>
    </source>
</evidence>
<accession>A0A2V5LBY7</accession>
<keyword evidence="5" id="KW-0812">Transmembrane</keyword>
<evidence type="ECO:0000256" key="2">
    <source>
        <dbReference type="ARBA" id="ARBA00022729"/>
    </source>
</evidence>
<dbReference type="EMBL" id="QJVD01000005">
    <property type="protein sequence ID" value="PYI68382.1"/>
    <property type="molecule type" value="Genomic_DNA"/>
</dbReference>
<keyword evidence="2" id="KW-0732">Signal</keyword>
<feature type="domain" description="G5" evidence="6">
    <location>
        <begin position="203"/>
        <end position="284"/>
    </location>
</feature>
<dbReference type="Gene3D" id="1.10.530.10">
    <property type="match status" value="1"/>
</dbReference>
<organism evidence="7 8">
    <name type="scientific">Arthrobacter livingstonensis</name>
    <dbReference type="NCBI Taxonomy" id="670078"/>
    <lineage>
        <taxon>Bacteria</taxon>
        <taxon>Bacillati</taxon>
        <taxon>Actinomycetota</taxon>
        <taxon>Actinomycetes</taxon>
        <taxon>Micrococcales</taxon>
        <taxon>Micrococcaceae</taxon>
        <taxon>Arthrobacter</taxon>
    </lineage>
</organism>
<evidence type="ECO:0000313" key="7">
    <source>
        <dbReference type="EMBL" id="PYI68382.1"/>
    </source>
</evidence>
<evidence type="ECO:0000256" key="4">
    <source>
        <dbReference type="SAM" id="MobiDB-lite"/>
    </source>
</evidence>
<evidence type="ECO:0000313" key="8">
    <source>
        <dbReference type="Proteomes" id="UP000247832"/>
    </source>
</evidence>
<evidence type="ECO:0000256" key="3">
    <source>
        <dbReference type="ARBA" id="ARBA00022801"/>
    </source>
</evidence>
<proteinExistence type="inferred from homology"/>
<dbReference type="Proteomes" id="UP000247832">
    <property type="component" value="Unassembled WGS sequence"/>
</dbReference>
<dbReference type="PROSITE" id="PS51109">
    <property type="entry name" value="G5"/>
    <property type="match status" value="1"/>
</dbReference>
<dbReference type="Pfam" id="PF06737">
    <property type="entry name" value="Transglycosylas"/>
    <property type="match status" value="1"/>
</dbReference>
<reference evidence="7 8" key="1">
    <citation type="submission" date="2018-05" db="EMBL/GenBank/DDBJ databases">
        <title>Genetic diversity of glacier-inhabiting Cryobacterium bacteria in China and description of Cryobacterium mengkeensis sp. nov. and Arthrobacter glacialis sp. nov.</title>
        <authorList>
            <person name="Liu Q."/>
            <person name="Xin Y.-H."/>
        </authorList>
    </citation>
    <scope>NUCLEOTIDE SEQUENCE [LARGE SCALE GENOMIC DNA]</scope>
    <source>
        <strain evidence="7 8">LI2</strain>
    </source>
</reference>
<feature type="region of interest" description="Disordered" evidence="4">
    <location>
        <begin position="280"/>
        <end position="300"/>
    </location>
</feature>
<protein>
    <submittedName>
        <fullName evidence="7">Transglycosylase</fullName>
    </submittedName>
</protein>
<dbReference type="RefSeq" id="WP_110500125.1">
    <property type="nucleotide sequence ID" value="NZ_QJVD01000005.1"/>
</dbReference>
<dbReference type="InterPro" id="IPR023346">
    <property type="entry name" value="Lysozyme-like_dom_sf"/>
</dbReference>
<keyword evidence="5" id="KW-1133">Transmembrane helix</keyword>
<dbReference type="GO" id="GO:0016787">
    <property type="term" value="F:hydrolase activity"/>
    <property type="evidence" value="ECO:0007669"/>
    <property type="project" value="UniProtKB-KW"/>
</dbReference>
<dbReference type="SUPFAM" id="SSF53955">
    <property type="entry name" value="Lysozyme-like"/>
    <property type="match status" value="1"/>
</dbReference>
<dbReference type="Pfam" id="PF07501">
    <property type="entry name" value="G5"/>
    <property type="match status" value="1"/>
</dbReference>
<comment type="caution">
    <text evidence="7">The sequence shown here is derived from an EMBL/GenBank/DDBJ whole genome shotgun (WGS) entry which is preliminary data.</text>
</comment>
<dbReference type="Pfam" id="PF03990">
    <property type="entry name" value="DUF348"/>
    <property type="match status" value="3"/>
</dbReference>
<dbReference type="InterPro" id="IPR010618">
    <property type="entry name" value="RPF"/>
</dbReference>
<comment type="similarity">
    <text evidence="1">Belongs to the transglycosylase family. Rpf subfamily.</text>
</comment>
<evidence type="ECO:0000256" key="5">
    <source>
        <dbReference type="SAM" id="Phobius"/>
    </source>
</evidence>
<keyword evidence="3" id="KW-0378">Hydrolase</keyword>
<sequence>MTNLFATNGKLNFLKIAGQAAVLLALVAGLMTFISANKSISLTVDGSASSVSTFGGSVADVLDKAHVTVGPKDRVTPALDSQVENGTTISVDTAKDITVNLDGTERTVTTTSNKISGLINQLGIAANARVSAPADALLASASDISIITPKQVTVVADGKKTVKTTTARTVSGVLSESGVKVAATDLVSAPAVANVVENMVIKVSRVNNSGTASEKSALPFQTVQTLDPAMFKDQKKTVRAGAAGMLETTFRTVSVDGTVVNRSKTGAKVLSEPVAAQVTVGSKARPAPKAPAPAPAPAAAANTGAKAPAMANTAMWDAIAQCEAGGNWAINTGNGYYGGLQFDIQTWIGAGGGAYAPNASLATKAQQIAIANKVYAERGLGPWGCAGAAG</sequence>
<dbReference type="AlphaFoldDB" id="A0A2V5LBY7"/>
<gene>
    <name evidence="7" type="ORF">CVV68_06095</name>
</gene>
<dbReference type="CDD" id="cd13925">
    <property type="entry name" value="RPF"/>
    <property type="match status" value="1"/>
</dbReference>
<dbReference type="Gene3D" id="2.20.230.10">
    <property type="entry name" value="Resuscitation-promoting factor rpfb"/>
    <property type="match status" value="1"/>
</dbReference>
<feature type="transmembrane region" description="Helical" evidence="5">
    <location>
        <begin position="12"/>
        <end position="34"/>
    </location>
</feature>
<dbReference type="InterPro" id="IPR007137">
    <property type="entry name" value="DUF348"/>
</dbReference>
<evidence type="ECO:0000256" key="1">
    <source>
        <dbReference type="ARBA" id="ARBA00010830"/>
    </source>
</evidence>
<keyword evidence="8" id="KW-1185">Reference proteome</keyword>
<name>A0A2V5LBY7_9MICC</name>
<dbReference type="InterPro" id="IPR011098">
    <property type="entry name" value="G5_dom"/>
</dbReference>
<dbReference type="OrthoDB" id="1404170at2"/>
<keyword evidence="5" id="KW-0472">Membrane</keyword>
<dbReference type="SMART" id="SM01208">
    <property type="entry name" value="G5"/>
    <property type="match status" value="1"/>
</dbReference>